<dbReference type="RefSeq" id="WP_038474876.1">
    <property type="nucleotide sequence ID" value="NZ_CP009451.1"/>
</dbReference>
<dbReference type="Gene3D" id="1.10.287.1700">
    <property type="match status" value="1"/>
</dbReference>
<evidence type="ECO:0000313" key="11">
    <source>
        <dbReference type="EMBL" id="AIR04352.1"/>
    </source>
</evidence>
<evidence type="ECO:0000256" key="7">
    <source>
        <dbReference type="ARBA" id="ARBA00022795"/>
    </source>
</evidence>
<dbReference type="Pfam" id="PF02050">
    <property type="entry name" value="FliJ"/>
    <property type="match status" value="1"/>
</dbReference>
<gene>
    <name evidence="11" type="ORF">JT31_06940</name>
</gene>
<evidence type="ECO:0000256" key="6">
    <source>
        <dbReference type="ARBA" id="ARBA00022500"/>
    </source>
</evidence>
<keyword evidence="4" id="KW-0813">Transport</keyword>
<dbReference type="GO" id="GO:0006935">
    <property type="term" value="P:chemotaxis"/>
    <property type="evidence" value="ECO:0007669"/>
    <property type="project" value="UniProtKB-KW"/>
</dbReference>
<dbReference type="GO" id="GO:0071973">
    <property type="term" value="P:bacterial-type flagellum-dependent cell motility"/>
    <property type="evidence" value="ECO:0007669"/>
    <property type="project" value="InterPro"/>
</dbReference>
<evidence type="ECO:0000256" key="8">
    <source>
        <dbReference type="ARBA" id="ARBA00022927"/>
    </source>
</evidence>
<keyword evidence="12" id="KW-1185">Reference proteome</keyword>
<organism evidence="11 12">
    <name type="scientific">Cedecea neteri</name>
    <dbReference type="NCBI Taxonomy" id="158822"/>
    <lineage>
        <taxon>Bacteria</taxon>
        <taxon>Pseudomonadati</taxon>
        <taxon>Pseudomonadota</taxon>
        <taxon>Gammaproteobacteria</taxon>
        <taxon>Enterobacterales</taxon>
        <taxon>Enterobacteriaceae</taxon>
        <taxon>Cedecea</taxon>
    </lineage>
</organism>
<comment type="similarity">
    <text evidence="2">Belongs to the FliJ family.</text>
</comment>
<evidence type="ECO:0000313" key="12">
    <source>
        <dbReference type="Proteomes" id="UP000029481"/>
    </source>
</evidence>
<evidence type="ECO:0000256" key="5">
    <source>
        <dbReference type="ARBA" id="ARBA00022475"/>
    </source>
</evidence>
<dbReference type="GO" id="GO:0044781">
    <property type="term" value="P:bacterial-type flagellum organization"/>
    <property type="evidence" value="ECO:0007669"/>
    <property type="project" value="UniProtKB-KW"/>
</dbReference>
<keyword evidence="6" id="KW-0145">Chemotaxis</keyword>
<keyword evidence="10" id="KW-1006">Bacterial flagellum protein export</keyword>
<sequence length="145" mass="16577">MSKLIATLEQLHTLRNRAVKETGARLNAQQQLCQRYEKNISTLTSLAAGISPESGNSALQMVNHSGYKRTLQRVIDWQKQEHALAELEARQLQGALLQEAKREKGLEVVLDAKRSERHAEQERRERKATDAVSAQCWLRQRLAHR</sequence>
<dbReference type="KEGG" id="cnt:JT31_06940"/>
<comment type="subcellular location">
    <subcellularLocation>
        <location evidence="1">Cell membrane</location>
        <topology evidence="1">Peripheral membrane protein</topology>
        <orientation evidence="1">Cytoplasmic side</orientation>
    </subcellularLocation>
</comment>
<proteinExistence type="inferred from homology"/>
<evidence type="ECO:0000256" key="2">
    <source>
        <dbReference type="ARBA" id="ARBA00010004"/>
    </source>
</evidence>
<evidence type="ECO:0000256" key="3">
    <source>
        <dbReference type="ARBA" id="ARBA00020392"/>
    </source>
</evidence>
<keyword evidence="7" id="KW-1005">Bacterial flagellum biogenesis</keyword>
<dbReference type="OrthoDB" id="6506192at2"/>
<dbReference type="GO" id="GO:0005886">
    <property type="term" value="C:plasma membrane"/>
    <property type="evidence" value="ECO:0007669"/>
    <property type="project" value="UniProtKB-SubCell"/>
</dbReference>
<dbReference type="EMBL" id="CP009451">
    <property type="protein sequence ID" value="AIR04352.1"/>
    <property type="molecule type" value="Genomic_DNA"/>
</dbReference>
<keyword evidence="9" id="KW-0472">Membrane</keyword>
<dbReference type="GO" id="GO:0015031">
    <property type="term" value="P:protein transport"/>
    <property type="evidence" value="ECO:0007669"/>
    <property type="project" value="UniProtKB-KW"/>
</dbReference>
<evidence type="ECO:0000256" key="9">
    <source>
        <dbReference type="ARBA" id="ARBA00023136"/>
    </source>
</evidence>
<keyword evidence="11" id="KW-0969">Cilium</keyword>
<dbReference type="NCBIfam" id="TIGR02473">
    <property type="entry name" value="flagell_FliJ"/>
    <property type="match status" value="1"/>
</dbReference>
<keyword evidence="11" id="KW-0282">Flagellum</keyword>
<accession>A0A089PVJ2</accession>
<dbReference type="InterPro" id="IPR012823">
    <property type="entry name" value="Flagell_FliJ"/>
</dbReference>
<reference evidence="11 12" key="1">
    <citation type="submission" date="2014-09" db="EMBL/GenBank/DDBJ databases">
        <title>Cedecea neteri SSMD04 Genome Sequencing.</title>
        <authorList>
            <person name="Tan J.-Y."/>
        </authorList>
    </citation>
    <scope>NUCLEOTIDE SEQUENCE [LARGE SCALE GENOMIC DNA]</scope>
    <source>
        <strain evidence="11 12">SSMD04</strain>
    </source>
</reference>
<dbReference type="InterPro" id="IPR053716">
    <property type="entry name" value="Flag_assembly_chemotaxis_eff"/>
</dbReference>
<dbReference type="GO" id="GO:0009288">
    <property type="term" value="C:bacterial-type flagellum"/>
    <property type="evidence" value="ECO:0007669"/>
    <property type="project" value="InterPro"/>
</dbReference>
<evidence type="ECO:0000256" key="10">
    <source>
        <dbReference type="ARBA" id="ARBA00023225"/>
    </source>
</evidence>
<dbReference type="Proteomes" id="UP000029481">
    <property type="component" value="Chromosome"/>
</dbReference>
<protein>
    <recommendedName>
        <fullName evidence="3">Flagellar FliJ protein</fullName>
    </recommendedName>
</protein>
<evidence type="ECO:0000256" key="1">
    <source>
        <dbReference type="ARBA" id="ARBA00004413"/>
    </source>
</evidence>
<keyword evidence="8" id="KW-0653">Protein transport</keyword>
<keyword evidence="5" id="KW-1003">Cell membrane</keyword>
<evidence type="ECO:0000256" key="4">
    <source>
        <dbReference type="ARBA" id="ARBA00022448"/>
    </source>
</evidence>
<keyword evidence="11" id="KW-0966">Cell projection</keyword>
<dbReference type="AlphaFoldDB" id="A0A089PVJ2"/>
<name>A0A089PVJ2_9ENTR</name>